<dbReference type="OrthoDB" id="8446481at2"/>
<evidence type="ECO:0000313" key="1">
    <source>
        <dbReference type="EMBL" id="TQV65691.1"/>
    </source>
</evidence>
<organism evidence="1 2">
    <name type="scientific">Exilibacterium tricleocarpae</name>
    <dbReference type="NCBI Taxonomy" id="2591008"/>
    <lineage>
        <taxon>Bacteria</taxon>
        <taxon>Pseudomonadati</taxon>
        <taxon>Pseudomonadota</taxon>
        <taxon>Gammaproteobacteria</taxon>
        <taxon>Cellvibrionales</taxon>
        <taxon>Cellvibrionaceae</taxon>
        <taxon>Exilibacterium</taxon>
    </lineage>
</organism>
<evidence type="ECO:0000313" key="2">
    <source>
        <dbReference type="Proteomes" id="UP000319732"/>
    </source>
</evidence>
<comment type="caution">
    <text evidence="1">The sequence shown here is derived from an EMBL/GenBank/DDBJ whole genome shotgun (WGS) entry which is preliminary data.</text>
</comment>
<reference evidence="1 2" key="1">
    <citation type="submission" date="2019-06" db="EMBL/GenBank/DDBJ databases">
        <title>Whole genome sequence for Cellvibrionaceae sp. R142.</title>
        <authorList>
            <person name="Wang G."/>
        </authorList>
    </citation>
    <scope>NUCLEOTIDE SEQUENCE [LARGE SCALE GENOMIC DNA]</scope>
    <source>
        <strain evidence="1 2">R142</strain>
    </source>
</reference>
<accession>A0A545SL48</accession>
<keyword evidence="2" id="KW-1185">Reference proteome</keyword>
<gene>
    <name evidence="1" type="ORF">FKG94_28235</name>
</gene>
<dbReference type="RefSeq" id="WP_142930302.1">
    <property type="nucleotide sequence ID" value="NZ_ML660131.1"/>
</dbReference>
<dbReference type="EMBL" id="VHSG01000056">
    <property type="protein sequence ID" value="TQV65691.1"/>
    <property type="molecule type" value="Genomic_DNA"/>
</dbReference>
<proteinExistence type="predicted"/>
<protein>
    <submittedName>
        <fullName evidence="1">Uncharacterized protein</fullName>
    </submittedName>
</protein>
<dbReference type="Proteomes" id="UP000319732">
    <property type="component" value="Unassembled WGS sequence"/>
</dbReference>
<sequence>MPAHNNEFPWMSYYGNYNFFERRMREHSKVNSIRKINASLYDIERSDGTTIKAFICECYSFDVAEYIESCQELGELDAIIISSNWCGYTFDVKRHCMSEQVGVYDIGGFMAALNMPNYWEYLTKYEREEFKENGWI</sequence>
<dbReference type="AlphaFoldDB" id="A0A545SL48"/>
<name>A0A545SL48_9GAMM</name>